<name>A0A9Q0FXN6_9ROSI</name>
<dbReference type="PANTHER" id="PTHR31286">
    <property type="entry name" value="GLYCINE-RICH CELL WALL STRUCTURAL PROTEIN 1.8-LIKE"/>
    <property type="match status" value="1"/>
</dbReference>
<evidence type="ECO:0008006" key="3">
    <source>
        <dbReference type="Google" id="ProtNLM"/>
    </source>
</evidence>
<evidence type="ECO:0000313" key="2">
    <source>
        <dbReference type="Proteomes" id="UP001141552"/>
    </source>
</evidence>
<comment type="caution">
    <text evidence="1">The sequence shown here is derived from an EMBL/GenBank/DDBJ whole genome shotgun (WGS) entry which is preliminary data.</text>
</comment>
<dbReference type="OrthoDB" id="1751950at2759"/>
<protein>
    <recommendedName>
        <fullName evidence="3">DUF4283 domain-containing protein</fullName>
    </recommendedName>
</protein>
<evidence type="ECO:0000313" key="1">
    <source>
        <dbReference type="EMBL" id="KAJ4839501.1"/>
    </source>
</evidence>
<dbReference type="InterPro" id="IPR040256">
    <property type="entry name" value="At4g02000-like"/>
</dbReference>
<dbReference type="EMBL" id="JAKUCV010003300">
    <property type="protein sequence ID" value="KAJ4839501.1"/>
    <property type="molecule type" value="Genomic_DNA"/>
</dbReference>
<accession>A0A9Q0FXN6</accession>
<organism evidence="1 2">
    <name type="scientific">Turnera subulata</name>
    <dbReference type="NCBI Taxonomy" id="218843"/>
    <lineage>
        <taxon>Eukaryota</taxon>
        <taxon>Viridiplantae</taxon>
        <taxon>Streptophyta</taxon>
        <taxon>Embryophyta</taxon>
        <taxon>Tracheophyta</taxon>
        <taxon>Spermatophyta</taxon>
        <taxon>Magnoliopsida</taxon>
        <taxon>eudicotyledons</taxon>
        <taxon>Gunneridae</taxon>
        <taxon>Pentapetalae</taxon>
        <taxon>rosids</taxon>
        <taxon>fabids</taxon>
        <taxon>Malpighiales</taxon>
        <taxon>Passifloraceae</taxon>
        <taxon>Turnera</taxon>
    </lineage>
</organism>
<reference evidence="1" key="1">
    <citation type="submission" date="2022-02" db="EMBL/GenBank/DDBJ databases">
        <authorList>
            <person name="Henning P.M."/>
            <person name="McCubbin A.G."/>
            <person name="Shore J.S."/>
        </authorList>
    </citation>
    <scope>NUCLEOTIDE SEQUENCE</scope>
    <source>
        <strain evidence="1">F60SS</strain>
        <tissue evidence="1">Leaves</tissue>
    </source>
</reference>
<dbReference type="Proteomes" id="UP001141552">
    <property type="component" value="Unassembled WGS sequence"/>
</dbReference>
<sequence length="199" mass="21583">MAVVWVRFLELPLHTYHSSILNTLGDLVGESIRIDHATREYQRGQFAKIAVEVDLTKPLKGTILFKGKAQKVIYEGEASTSSLTAATVQGSSVDGKDNGSVVCPGVGAWMTAPIGEAKQRRNKVGSLVEEEELKGGEAYPCSDDAVAVPPRTDLLVTVAELTQQSRQRQWGLLIAFEHEAGRTRPTPASQALISDCNHE</sequence>
<keyword evidence="2" id="KW-1185">Reference proteome</keyword>
<dbReference type="AlphaFoldDB" id="A0A9Q0FXN6"/>
<gene>
    <name evidence="1" type="ORF">Tsubulata_049594</name>
</gene>
<proteinExistence type="predicted"/>
<reference evidence="1" key="2">
    <citation type="journal article" date="2023" name="Plants (Basel)">
        <title>Annotation of the Turnera subulata (Passifloraceae) Draft Genome Reveals the S-Locus Evolved after the Divergence of Turneroideae from Passifloroideae in a Stepwise Manner.</title>
        <authorList>
            <person name="Henning P.M."/>
            <person name="Roalson E.H."/>
            <person name="Mir W."/>
            <person name="McCubbin A.G."/>
            <person name="Shore J.S."/>
        </authorList>
    </citation>
    <scope>NUCLEOTIDE SEQUENCE</scope>
    <source>
        <strain evidence="1">F60SS</strain>
    </source>
</reference>
<dbReference type="PANTHER" id="PTHR31286:SF99">
    <property type="entry name" value="DUF4283 DOMAIN-CONTAINING PROTEIN"/>
    <property type="match status" value="1"/>
</dbReference>